<evidence type="ECO:0000313" key="2">
    <source>
        <dbReference type="Proteomes" id="UP001595699"/>
    </source>
</evidence>
<evidence type="ECO:0000313" key="1">
    <source>
        <dbReference type="EMBL" id="MFC3760789.1"/>
    </source>
</evidence>
<dbReference type="PIRSF" id="PIRSF035170">
    <property type="entry name" value="HD_phosphohydro"/>
    <property type="match status" value="1"/>
</dbReference>
<dbReference type="InterPro" id="IPR009218">
    <property type="entry name" value="HD_phosphohydro"/>
</dbReference>
<dbReference type="Gene3D" id="1.10.3210.10">
    <property type="entry name" value="Hypothetical protein af1432"/>
    <property type="match status" value="1"/>
</dbReference>
<gene>
    <name evidence="1" type="ORF">ACFOUW_08055</name>
</gene>
<keyword evidence="2" id="KW-1185">Reference proteome</keyword>
<comment type="caution">
    <text evidence="1">The sequence shown here is derived from an EMBL/GenBank/DDBJ whole genome shotgun (WGS) entry which is preliminary data.</text>
</comment>
<proteinExistence type="predicted"/>
<reference evidence="2" key="1">
    <citation type="journal article" date="2019" name="Int. J. Syst. Evol. Microbiol.">
        <title>The Global Catalogue of Microorganisms (GCM) 10K type strain sequencing project: providing services to taxonomists for standard genome sequencing and annotation.</title>
        <authorList>
            <consortium name="The Broad Institute Genomics Platform"/>
            <consortium name="The Broad Institute Genome Sequencing Center for Infectious Disease"/>
            <person name="Wu L."/>
            <person name="Ma J."/>
        </authorList>
    </citation>
    <scope>NUCLEOTIDE SEQUENCE [LARGE SCALE GENOMIC DNA]</scope>
    <source>
        <strain evidence="2">CGMCC 4.7241</strain>
    </source>
</reference>
<dbReference type="Proteomes" id="UP001595699">
    <property type="component" value="Unassembled WGS sequence"/>
</dbReference>
<sequence length="207" mass="23198">MTELWTTLFSRWTRLLPGADDVGRDLLERYGEAHRRYHDTEHLAEVLVAIDVLHRHASDPDAVRIAAWFHDAVYDPQRKDNEEESAHLAESVLPGAGVAESRISRVAALVRLTTTHDPAASDVDGAVLSDADLAVLASEPERYARYASDVRAEYAFVPEDAFRHGRLNVLEDLLSHGALFRTPTGHALWEERARRNLTTEVALLRMA</sequence>
<organism evidence="1 2">
    <name type="scientific">Tenggerimyces flavus</name>
    <dbReference type="NCBI Taxonomy" id="1708749"/>
    <lineage>
        <taxon>Bacteria</taxon>
        <taxon>Bacillati</taxon>
        <taxon>Actinomycetota</taxon>
        <taxon>Actinomycetes</taxon>
        <taxon>Propionibacteriales</taxon>
        <taxon>Nocardioidaceae</taxon>
        <taxon>Tenggerimyces</taxon>
    </lineage>
</organism>
<dbReference type="PANTHER" id="PTHR21174:SF0">
    <property type="entry name" value="HD PHOSPHOHYDROLASE FAMILY PROTEIN-RELATED"/>
    <property type="match status" value="1"/>
</dbReference>
<dbReference type="SUPFAM" id="SSF109604">
    <property type="entry name" value="HD-domain/PDEase-like"/>
    <property type="match status" value="1"/>
</dbReference>
<dbReference type="EMBL" id="JBHRZH010000006">
    <property type="protein sequence ID" value="MFC3760789.1"/>
    <property type="molecule type" value="Genomic_DNA"/>
</dbReference>
<dbReference type="RefSeq" id="WP_307782328.1">
    <property type="nucleotide sequence ID" value="NZ_JAFBCM010000001.1"/>
</dbReference>
<dbReference type="PANTHER" id="PTHR21174">
    <property type="match status" value="1"/>
</dbReference>
<protein>
    <submittedName>
        <fullName evidence="1">Metal-dependent phosphohydrolase</fullName>
    </submittedName>
</protein>
<name>A0ABV7Y7L5_9ACTN</name>
<accession>A0ABV7Y7L5</accession>